<keyword evidence="2" id="KW-0238">DNA-binding</keyword>
<name>A0A2T5RHN8_9FIRM</name>
<dbReference type="PROSITE" id="PS50932">
    <property type="entry name" value="HTH_LACI_2"/>
    <property type="match status" value="1"/>
</dbReference>
<sequence>MTLTIKEIAKLAGVSKSTVSRVINDSEHVSDRARKKVKEVIQETGYVPNSLAKNLKRNKTDTIGVVLPKINTSTFSSAVEGISNIMYQKGYNLLLTNTKLNIKDEITYLKLLKEKRVRGIIFFATEITEEHIEVLKKIEIPVIIVGQDSSELLDYPCLIQDDFNAAASIVDYLVNAGHKKIAYIGVKESDVAVGKLRKKAYLKVLAENKLEIKKSYLYQGDFSIQSGYRGMKNILEKAEETPTAVFAVTDRLALGAIKFLKDKGFQVPADISVVGIGNSDISPWVVPEITTINYDHLKTGERAAEILLDCLDGGIHKTKEVMDYQIIERNSVRKI</sequence>
<dbReference type="PANTHER" id="PTHR30146">
    <property type="entry name" value="LACI-RELATED TRANSCRIPTIONAL REPRESSOR"/>
    <property type="match status" value="1"/>
</dbReference>
<dbReference type="EMBL" id="QAXS01000025">
    <property type="protein sequence ID" value="PTV96757.1"/>
    <property type="molecule type" value="Genomic_DNA"/>
</dbReference>
<evidence type="ECO:0000256" key="2">
    <source>
        <dbReference type="ARBA" id="ARBA00023125"/>
    </source>
</evidence>
<dbReference type="PRINTS" id="PR00036">
    <property type="entry name" value="HTHLACI"/>
</dbReference>
<dbReference type="Gene3D" id="3.40.50.2300">
    <property type="match status" value="2"/>
</dbReference>
<dbReference type="InterPro" id="IPR000843">
    <property type="entry name" value="HTH_LacI"/>
</dbReference>
<dbReference type="SMART" id="SM00354">
    <property type="entry name" value="HTH_LACI"/>
    <property type="match status" value="1"/>
</dbReference>
<dbReference type="Proteomes" id="UP000244089">
    <property type="component" value="Unassembled WGS sequence"/>
</dbReference>
<dbReference type="OrthoDB" id="3180992at2"/>
<dbReference type="InterPro" id="IPR028082">
    <property type="entry name" value="Peripla_BP_I"/>
</dbReference>
<protein>
    <submittedName>
        <fullName evidence="5">LacI family transcriptional regulator</fullName>
    </submittedName>
</protein>
<dbReference type="InterPro" id="IPR010982">
    <property type="entry name" value="Lambda_DNA-bd_dom_sf"/>
</dbReference>
<proteinExistence type="predicted"/>
<dbReference type="Gene3D" id="1.10.260.40">
    <property type="entry name" value="lambda repressor-like DNA-binding domains"/>
    <property type="match status" value="1"/>
</dbReference>
<feature type="domain" description="HTH lacI-type" evidence="4">
    <location>
        <begin position="3"/>
        <end position="57"/>
    </location>
</feature>
<evidence type="ECO:0000313" key="6">
    <source>
        <dbReference type="Proteomes" id="UP000244089"/>
    </source>
</evidence>
<dbReference type="SUPFAM" id="SSF53822">
    <property type="entry name" value="Periplasmic binding protein-like I"/>
    <property type="match status" value="1"/>
</dbReference>
<dbReference type="SUPFAM" id="SSF47413">
    <property type="entry name" value="lambda repressor-like DNA-binding domains"/>
    <property type="match status" value="1"/>
</dbReference>
<dbReference type="PROSITE" id="PS00356">
    <property type="entry name" value="HTH_LACI_1"/>
    <property type="match status" value="1"/>
</dbReference>
<comment type="caution">
    <text evidence="5">The sequence shown here is derived from an EMBL/GenBank/DDBJ whole genome shotgun (WGS) entry which is preliminary data.</text>
</comment>
<dbReference type="Pfam" id="PF00356">
    <property type="entry name" value="LacI"/>
    <property type="match status" value="1"/>
</dbReference>
<gene>
    <name evidence="5" type="ORF">C8C76_12524</name>
</gene>
<evidence type="ECO:0000256" key="3">
    <source>
        <dbReference type="ARBA" id="ARBA00023163"/>
    </source>
</evidence>
<dbReference type="GO" id="GO:0003700">
    <property type="term" value="F:DNA-binding transcription factor activity"/>
    <property type="evidence" value="ECO:0007669"/>
    <property type="project" value="TreeGrafter"/>
</dbReference>
<dbReference type="GO" id="GO:0000976">
    <property type="term" value="F:transcription cis-regulatory region binding"/>
    <property type="evidence" value="ECO:0007669"/>
    <property type="project" value="TreeGrafter"/>
</dbReference>
<dbReference type="AlphaFoldDB" id="A0A2T5RHN8"/>
<dbReference type="CDD" id="cd01542">
    <property type="entry name" value="PBP1_TreR-like"/>
    <property type="match status" value="1"/>
</dbReference>
<dbReference type="InterPro" id="IPR046335">
    <property type="entry name" value="LacI/GalR-like_sensor"/>
</dbReference>
<dbReference type="Pfam" id="PF13377">
    <property type="entry name" value="Peripla_BP_3"/>
    <property type="match status" value="1"/>
</dbReference>
<dbReference type="RefSeq" id="WP_108141273.1">
    <property type="nucleotide sequence ID" value="NZ_QAXS01000025.1"/>
</dbReference>
<organism evidence="5 6">
    <name type="scientific">Halanaerobium saccharolyticum</name>
    <dbReference type="NCBI Taxonomy" id="43595"/>
    <lineage>
        <taxon>Bacteria</taxon>
        <taxon>Bacillati</taxon>
        <taxon>Bacillota</taxon>
        <taxon>Clostridia</taxon>
        <taxon>Halanaerobiales</taxon>
        <taxon>Halanaerobiaceae</taxon>
        <taxon>Halanaerobium</taxon>
    </lineage>
</organism>
<dbReference type="PANTHER" id="PTHR30146:SF146">
    <property type="entry name" value="HTH-TYPE TRANSCRIPTIONAL REGULATOR TRER"/>
    <property type="match status" value="1"/>
</dbReference>
<evidence type="ECO:0000259" key="4">
    <source>
        <dbReference type="PROSITE" id="PS50932"/>
    </source>
</evidence>
<accession>A0A2T5RHN8</accession>
<dbReference type="CDD" id="cd01392">
    <property type="entry name" value="HTH_LacI"/>
    <property type="match status" value="1"/>
</dbReference>
<keyword evidence="1" id="KW-0805">Transcription regulation</keyword>
<reference evidence="5 6" key="1">
    <citation type="submission" date="2018-04" db="EMBL/GenBank/DDBJ databases">
        <title>Subsurface microbial communities from deep shales in Ohio and West Virginia, USA.</title>
        <authorList>
            <person name="Wrighton K."/>
        </authorList>
    </citation>
    <scope>NUCLEOTIDE SEQUENCE [LARGE SCALE GENOMIC DNA]</scope>
    <source>
        <strain evidence="5 6">WC1</strain>
    </source>
</reference>
<keyword evidence="3" id="KW-0804">Transcription</keyword>
<evidence type="ECO:0000256" key="1">
    <source>
        <dbReference type="ARBA" id="ARBA00023015"/>
    </source>
</evidence>
<evidence type="ECO:0000313" key="5">
    <source>
        <dbReference type="EMBL" id="PTV96757.1"/>
    </source>
</evidence>